<dbReference type="Proteomes" id="UP000518266">
    <property type="component" value="Unassembled WGS sequence"/>
</dbReference>
<proteinExistence type="predicted"/>
<evidence type="ECO:0000313" key="1">
    <source>
        <dbReference type="EMBL" id="KAF3832385.1"/>
    </source>
</evidence>
<keyword evidence="2" id="KW-1185">Reference proteome</keyword>
<dbReference type="EMBL" id="JAAKFY010000027">
    <property type="protein sequence ID" value="KAF3832385.1"/>
    <property type="molecule type" value="Genomic_DNA"/>
</dbReference>
<gene>
    <name evidence="1" type="ORF">F7725_026050</name>
</gene>
<accession>A0A7J5X640</accession>
<organism evidence="1 2">
    <name type="scientific">Dissostichus mawsoni</name>
    <name type="common">Antarctic cod</name>
    <dbReference type="NCBI Taxonomy" id="36200"/>
    <lineage>
        <taxon>Eukaryota</taxon>
        <taxon>Metazoa</taxon>
        <taxon>Chordata</taxon>
        <taxon>Craniata</taxon>
        <taxon>Vertebrata</taxon>
        <taxon>Euteleostomi</taxon>
        <taxon>Actinopterygii</taxon>
        <taxon>Neopterygii</taxon>
        <taxon>Teleostei</taxon>
        <taxon>Neoteleostei</taxon>
        <taxon>Acanthomorphata</taxon>
        <taxon>Eupercaria</taxon>
        <taxon>Perciformes</taxon>
        <taxon>Notothenioidei</taxon>
        <taxon>Nototheniidae</taxon>
        <taxon>Dissostichus</taxon>
    </lineage>
</organism>
<sequence length="128" mass="13617">MPLISNVCVDTALQYLRCDQLKGRHVVSDGLCQPSAAPRLRSWLLPGILPQLHTLLLLQLSGQHPGEGEKGNNPPPVQVSISHQLLYHLPEAGAGVRPTLPEEALSEGVEAGLVLRLHVPGQAPHGSG</sequence>
<protein>
    <submittedName>
        <fullName evidence="1">Uncharacterized protein</fullName>
    </submittedName>
</protein>
<reference evidence="1 2" key="1">
    <citation type="submission" date="2020-03" db="EMBL/GenBank/DDBJ databases">
        <title>Dissostichus mawsoni Genome sequencing and assembly.</title>
        <authorList>
            <person name="Park H."/>
        </authorList>
    </citation>
    <scope>NUCLEOTIDE SEQUENCE [LARGE SCALE GENOMIC DNA]</scope>
    <source>
        <strain evidence="1">DM0001</strain>
        <tissue evidence="1">Muscle</tissue>
    </source>
</reference>
<name>A0A7J5X640_DISMA</name>
<comment type="caution">
    <text evidence="1">The sequence shown here is derived from an EMBL/GenBank/DDBJ whole genome shotgun (WGS) entry which is preliminary data.</text>
</comment>
<dbReference type="OrthoDB" id="5962009at2759"/>
<evidence type="ECO:0000313" key="2">
    <source>
        <dbReference type="Proteomes" id="UP000518266"/>
    </source>
</evidence>
<dbReference type="AlphaFoldDB" id="A0A7J5X640"/>